<feature type="transmembrane region" description="Helical" evidence="8">
    <location>
        <begin position="425"/>
        <end position="447"/>
    </location>
</feature>
<keyword evidence="5 8" id="KW-1133">Transmembrane helix</keyword>
<evidence type="ECO:0000256" key="8">
    <source>
        <dbReference type="SAM" id="Phobius"/>
    </source>
</evidence>
<keyword evidence="4 8" id="KW-0812">Transmembrane</keyword>
<feature type="transmembrane region" description="Helical" evidence="8">
    <location>
        <begin position="21"/>
        <end position="41"/>
    </location>
</feature>
<comment type="caution">
    <text evidence="10">The sequence shown here is derived from an EMBL/GenBank/DDBJ whole genome shotgun (WGS) entry which is preliminary data.</text>
</comment>
<feature type="transmembrane region" description="Helical" evidence="8">
    <location>
        <begin position="147"/>
        <end position="167"/>
    </location>
</feature>
<dbReference type="PANTHER" id="PTHR23503:SF8">
    <property type="entry name" value="FACILITATED GLUCOSE TRANSPORTER PROTEIN 1"/>
    <property type="match status" value="1"/>
</dbReference>
<feature type="transmembrane region" description="Helical" evidence="8">
    <location>
        <begin position="300"/>
        <end position="322"/>
    </location>
</feature>
<organism evidence="10 11">
    <name type="scientific">Zygosaccharomyces mellis</name>
    <dbReference type="NCBI Taxonomy" id="42258"/>
    <lineage>
        <taxon>Eukaryota</taxon>
        <taxon>Fungi</taxon>
        <taxon>Dikarya</taxon>
        <taxon>Ascomycota</taxon>
        <taxon>Saccharomycotina</taxon>
        <taxon>Saccharomycetes</taxon>
        <taxon>Saccharomycetales</taxon>
        <taxon>Saccharomycetaceae</taxon>
        <taxon>Zygosaccharomyces</taxon>
    </lineage>
</organism>
<dbReference type="AlphaFoldDB" id="A0A4C2E915"/>
<evidence type="ECO:0000256" key="5">
    <source>
        <dbReference type="ARBA" id="ARBA00022989"/>
    </source>
</evidence>
<evidence type="ECO:0000256" key="1">
    <source>
        <dbReference type="ARBA" id="ARBA00004141"/>
    </source>
</evidence>
<dbReference type="Pfam" id="PF00083">
    <property type="entry name" value="Sugar_tr"/>
    <property type="match status" value="1"/>
</dbReference>
<dbReference type="PROSITE" id="PS00217">
    <property type="entry name" value="SUGAR_TRANSPORT_2"/>
    <property type="match status" value="1"/>
</dbReference>
<feature type="transmembrane region" description="Helical" evidence="8">
    <location>
        <begin position="86"/>
        <end position="108"/>
    </location>
</feature>
<gene>
    <name evidence="10" type="ORF">ZYGM_002028</name>
</gene>
<dbReference type="Proteomes" id="UP000301737">
    <property type="component" value="Unassembled WGS sequence"/>
</dbReference>
<feature type="transmembrane region" description="Helical" evidence="8">
    <location>
        <begin position="362"/>
        <end position="382"/>
    </location>
</feature>
<protein>
    <recommendedName>
        <fullName evidence="9">Major facilitator superfamily (MFS) profile domain-containing protein</fullName>
    </recommendedName>
</protein>
<accession>A0A4C2E915</accession>
<dbReference type="Gene3D" id="1.20.1250.20">
    <property type="entry name" value="MFS general substrate transporter like domains"/>
    <property type="match status" value="1"/>
</dbReference>
<comment type="subcellular location">
    <subcellularLocation>
        <location evidence="1">Membrane</location>
        <topology evidence="1">Multi-pass membrane protein</topology>
    </subcellularLocation>
</comment>
<dbReference type="SUPFAM" id="SSF103473">
    <property type="entry name" value="MFS general substrate transporter"/>
    <property type="match status" value="1"/>
</dbReference>
<feature type="transmembrane region" description="Helical" evidence="8">
    <location>
        <begin position="388"/>
        <end position="413"/>
    </location>
</feature>
<dbReference type="InterPro" id="IPR005829">
    <property type="entry name" value="Sugar_transporter_CS"/>
</dbReference>
<dbReference type="InterPro" id="IPR005828">
    <property type="entry name" value="MFS_sugar_transport-like"/>
</dbReference>
<dbReference type="NCBIfam" id="TIGR00879">
    <property type="entry name" value="SP"/>
    <property type="match status" value="1"/>
</dbReference>
<dbReference type="InterPro" id="IPR020846">
    <property type="entry name" value="MFS_dom"/>
</dbReference>
<dbReference type="PANTHER" id="PTHR23503">
    <property type="entry name" value="SOLUTE CARRIER FAMILY 2"/>
    <property type="match status" value="1"/>
</dbReference>
<dbReference type="PRINTS" id="PR00171">
    <property type="entry name" value="SUGRTRNSPORT"/>
</dbReference>
<evidence type="ECO:0000256" key="7">
    <source>
        <dbReference type="RuleBase" id="RU003346"/>
    </source>
</evidence>
<reference evidence="10 11" key="1">
    <citation type="submission" date="2019-01" db="EMBL/GenBank/DDBJ databases">
        <title>Draft Genome Sequencing of Zygosaccharomyces mellis Ca-7.</title>
        <authorList>
            <person name="Shiwa Y."/>
            <person name="Kanesaki Y."/>
            <person name="Ishige T."/>
            <person name="Mura K."/>
            <person name="Hori T."/>
            <person name="Tamura T."/>
        </authorList>
    </citation>
    <scope>NUCLEOTIDE SEQUENCE [LARGE SCALE GENOMIC DNA]</scope>
    <source>
        <strain evidence="10 11">Ca-7</strain>
    </source>
</reference>
<feature type="transmembrane region" description="Helical" evidence="8">
    <location>
        <begin position="334"/>
        <end position="355"/>
    </location>
</feature>
<dbReference type="GO" id="GO:0015149">
    <property type="term" value="F:hexose transmembrane transporter activity"/>
    <property type="evidence" value="ECO:0007669"/>
    <property type="project" value="TreeGrafter"/>
</dbReference>
<evidence type="ECO:0000256" key="6">
    <source>
        <dbReference type="ARBA" id="ARBA00023136"/>
    </source>
</evidence>
<sequence length="490" mass="53045">MSMSEAQSLLRRSNNKNSRSLTSILVFATLVTCLGSIQFGYHTAELNAPQSVLTCSEFKIPKEGLTYGDTWLGRHGMKQCIPLDDVQFGVVTAVFSIGGLIGSFFAGLAADMFGRKKASLFASILGLFGSLVLFGSNSYAALVVGRVIVGLASGIYVVITSLFINEICPMELKGAFGSMNQLSINSGILLTQTLALKWADTYNWRWLMFAAGVTSVITFLLWLLVDESPRWLLTKGYVSAAIKSLEKLRGGNRELAKQEVQLWENELGGSADGTAQAYTSTKPPSPWEYVKNSIYSKPRAAIAVILIGQQFCGINSIILYGVKVISQLLPDHAIQINFAISIINVVMTFVASLIIDRLGRKPLLMGSATIMGISALAISVGIKASMAILLVSSTLVYITSFALGLGPIPLLIIGELSAPTDVATAQSFGTVCNWVGTFVIAFAFPILHDLLGGYVYMIFTFVAAAFVSWVYKHVPETKDKDSYEHVWNGY</sequence>
<evidence type="ECO:0000256" key="4">
    <source>
        <dbReference type="ARBA" id="ARBA00022692"/>
    </source>
</evidence>
<evidence type="ECO:0000313" key="10">
    <source>
        <dbReference type="EMBL" id="GCF00728.1"/>
    </source>
</evidence>
<dbReference type="PROSITE" id="PS00216">
    <property type="entry name" value="SUGAR_TRANSPORT_1"/>
    <property type="match status" value="2"/>
</dbReference>
<dbReference type="InterPro" id="IPR036259">
    <property type="entry name" value="MFS_trans_sf"/>
</dbReference>
<dbReference type="InterPro" id="IPR003663">
    <property type="entry name" value="Sugar/inositol_transpt"/>
</dbReference>
<dbReference type="EMBL" id="BIMX01000021">
    <property type="protein sequence ID" value="GCF00728.1"/>
    <property type="molecule type" value="Genomic_DNA"/>
</dbReference>
<evidence type="ECO:0000256" key="2">
    <source>
        <dbReference type="ARBA" id="ARBA00010992"/>
    </source>
</evidence>
<feature type="transmembrane region" description="Helical" evidence="8">
    <location>
        <begin position="204"/>
        <end position="225"/>
    </location>
</feature>
<keyword evidence="3 7" id="KW-0813">Transport</keyword>
<name>A0A4C2E915_9SACH</name>
<dbReference type="GO" id="GO:0016020">
    <property type="term" value="C:membrane"/>
    <property type="evidence" value="ECO:0007669"/>
    <property type="project" value="UniProtKB-SubCell"/>
</dbReference>
<keyword evidence="6 8" id="KW-0472">Membrane</keyword>
<dbReference type="InterPro" id="IPR045263">
    <property type="entry name" value="GLUT"/>
</dbReference>
<proteinExistence type="inferred from homology"/>
<keyword evidence="11" id="KW-1185">Reference proteome</keyword>
<feature type="transmembrane region" description="Helical" evidence="8">
    <location>
        <begin position="120"/>
        <end position="141"/>
    </location>
</feature>
<evidence type="ECO:0000259" key="9">
    <source>
        <dbReference type="PROSITE" id="PS50850"/>
    </source>
</evidence>
<comment type="similarity">
    <text evidence="2 7">Belongs to the major facilitator superfamily. Sugar transporter (TC 2.A.1.1) family.</text>
</comment>
<dbReference type="PROSITE" id="PS50850">
    <property type="entry name" value="MFS"/>
    <property type="match status" value="1"/>
</dbReference>
<feature type="transmembrane region" description="Helical" evidence="8">
    <location>
        <begin position="179"/>
        <end position="198"/>
    </location>
</feature>
<feature type="domain" description="Major facilitator superfamily (MFS) profile" evidence="9">
    <location>
        <begin position="28"/>
        <end position="478"/>
    </location>
</feature>
<evidence type="ECO:0000313" key="11">
    <source>
        <dbReference type="Proteomes" id="UP000301737"/>
    </source>
</evidence>
<dbReference type="OrthoDB" id="4540492at2759"/>
<feature type="transmembrane region" description="Helical" evidence="8">
    <location>
        <begin position="453"/>
        <end position="471"/>
    </location>
</feature>
<evidence type="ECO:0000256" key="3">
    <source>
        <dbReference type="ARBA" id="ARBA00022448"/>
    </source>
</evidence>